<keyword evidence="1" id="KW-0472">Membrane</keyword>
<feature type="transmembrane region" description="Helical" evidence="1">
    <location>
        <begin position="47"/>
        <end position="65"/>
    </location>
</feature>
<gene>
    <name evidence="2" type="ORF">JCM9140_1737</name>
</gene>
<organism evidence="2 3">
    <name type="scientific">Halalkalibacter wakoensis JCM 9140</name>
    <dbReference type="NCBI Taxonomy" id="1236970"/>
    <lineage>
        <taxon>Bacteria</taxon>
        <taxon>Bacillati</taxon>
        <taxon>Bacillota</taxon>
        <taxon>Bacilli</taxon>
        <taxon>Bacillales</taxon>
        <taxon>Bacillaceae</taxon>
        <taxon>Halalkalibacter</taxon>
    </lineage>
</organism>
<comment type="caution">
    <text evidence="2">The sequence shown here is derived from an EMBL/GenBank/DDBJ whole genome shotgun (WGS) entry which is preliminary data.</text>
</comment>
<keyword evidence="1" id="KW-0812">Transmembrane</keyword>
<keyword evidence="3" id="KW-1185">Reference proteome</keyword>
<dbReference type="Pfam" id="PF20563">
    <property type="entry name" value="DUF6773"/>
    <property type="match status" value="1"/>
</dbReference>
<evidence type="ECO:0000313" key="3">
    <source>
        <dbReference type="Proteomes" id="UP000018890"/>
    </source>
</evidence>
<feature type="transmembrane region" description="Helical" evidence="1">
    <location>
        <begin position="20"/>
        <end position="41"/>
    </location>
</feature>
<evidence type="ECO:0000256" key="1">
    <source>
        <dbReference type="SAM" id="Phobius"/>
    </source>
</evidence>
<sequence>MFFRKKKAVDERVQNIQNKIYKELYMIIMALAILSIAIKFATIEVSLQLVMTEWVILLFSSLYYLQRSAYLGIYSAEVEMHDSRSKLKLRTKHIIIGIAIGFIIAGVFATNSAVNYADNRQEAINYFFLVLGVSLFIYVPIFAGLTGLSYLAAKKKSDQMNEKELEDQEGKW</sequence>
<name>W4Q2Y0_9BACI</name>
<dbReference type="RefSeq" id="WP_034744546.1">
    <property type="nucleotide sequence ID" value="NZ_BAUT01000013.1"/>
</dbReference>
<accession>W4Q2Y0</accession>
<feature type="transmembrane region" description="Helical" evidence="1">
    <location>
        <begin position="126"/>
        <end position="153"/>
    </location>
</feature>
<dbReference type="InterPro" id="IPR046664">
    <property type="entry name" value="DUF6773"/>
</dbReference>
<reference evidence="2" key="1">
    <citation type="journal article" date="2014" name="Genome Announc.">
        <title>Draft Genome Sequences of Three Alkaliphilic Bacillus Strains, Bacillus wakoensis JCM 9140T, Bacillus akibai JCM 9157T, and Bacillus hemicellulosilyticus JCM 9152T.</title>
        <authorList>
            <person name="Yuki M."/>
            <person name="Oshima K."/>
            <person name="Suda W."/>
            <person name="Oshida Y."/>
            <person name="Kitamura K."/>
            <person name="Iida T."/>
            <person name="Hattori M."/>
            <person name="Ohkuma M."/>
        </authorList>
    </citation>
    <scope>NUCLEOTIDE SEQUENCE [LARGE SCALE GENOMIC DNA]</scope>
    <source>
        <strain evidence="2">JCM 9140</strain>
    </source>
</reference>
<proteinExistence type="predicted"/>
<protein>
    <submittedName>
        <fullName evidence="2">Uncharacterized protein</fullName>
    </submittedName>
</protein>
<dbReference type="AlphaFoldDB" id="W4Q2Y0"/>
<keyword evidence="1" id="KW-1133">Transmembrane helix</keyword>
<evidence type="ECO:0000313" key="2">
    <source>
        <dbReference type="EMBL" id="GAE25729.1"/>
    </source>
</evidence>
<dbReference type="Proteomes" id="UP000018890">
    <property type="component" value="Unassembled WGS sequence"/>
</dbReference>
<dbReference type="STRING" id="1236970.JCM9140_1737"/>
<feature type="transmembrane region" description="Helical" evidence="1">
    <location>
        <begin position="94"/>
        <end position="114"/>
    </location>
</feature>
<dbReference type="EMBL" id="BAUT01000013">
    <property type="protein sequence ID" value="GAE25729.1"/>
    <property type="molecule type" value="Genomic_DNA"/>
</dbReference>
<dbReference type="OrthoDB" id="2656129at2"/>